<dbReference type="GO" id="GO:0016829">
    <property type="term" value="F:lyase activity"/>
    <property type="evidence" value="ECO:0007669"/>
    <property type="project" value="InterPro"/>
</dbReference>
<evidence type="ECO:0000259" key="2">
    <source>
        <dbReference type="Pfam" id="PF07940"/>
    </source>
</evidence>
<dbReference type="Gene3D" id="1.50.10.100">
    <property type="entry name" value="Chondroitin AC/alginate lyase"/>
    <property type="match status" value="1"/>
</dbReference>
<accession>A0A1U9JWU5</accession>
<gene>
    <name evidence="3" type="ORF">BHV28_16560</name>
</gene>
<organism evidence="3 4">
    <name type="scientific">Candidatus Tokpelaia hoelldobleri</name>
    <dbReference type="NCBI Taxonomy" id="1902579"/>
    <lineage>
        <taxon>Bacteria</taxon>
        <taxon>Pseudomonadati</taxon>
        <taxon>Pseudomonadota</taxon>
        <taxon>Alphaproteobacteria</taxon>
        <taxon>Hyphomicrobiales</taxon>
        <taxon>Candidatus Tokpelaia</taxon>
    </lineage>
</organism>
<dbReference type="STRING" id="1902579.BHV28_16560"/>
<dbReference type="Pfam" id="PF07940">
    <property type="entry name" value="Hepar_II_III_C"/>
    <property type="match status" value="1"/>
</dbReference>
<dbReference type="KEGG" id="thd:BHV28_16560"/>
<evidence type="ECO:0000313" key="3">
    <source>
        <dbReference type="EMBL" id="AQS42334.1"/>
    </source>
</evidence>
<dbReference type="InterPro" id="IPR012480">
    <property type="entry name" value="Hepar_II_III_C"/>
</dbReference>
<feature type="domain" description="Heparinase II/III-like C-terminal" evidence="2">
    <location>
        <begin position="315"/>
        <end position="558"/>
    </location>
</feature>
<proteinExistence type="predicted"/>
<reference evidence="3 4" key="2">
    <citation type="journal article" date="2016" name="Sci. Rep.">
        <title>The genome of Rhizobiales bacteria in predatory ants reveals urease gene functions but no genes for nitrogen fixation.</title>
        <authorList>
            <person name="Neuvonen M.M."/>
            <person name="Tamarit D."/>
            <person name="Naslund K."/>
            <person name="Liebig J."/>
            <person name="Feldhaar H."/>
            <person name="Moran N.A."/>
            <person name="Guy L."/>
            <person name="Andersson S.G."/>
        </authorList>
    </citation>
    <scope>NUCLEOTIDE SEQUENCE [LARGE SCALE GENOMIC DNA]</scope>
    <source>
        <strain evidence="3 4">Hsal</strain>
    </source>
</reference>
<evidence type="ECO:0000256" key="1">
    <source>
        <dbReference type="ARBA" id="ARBA00004196"/>
    </source>
</evidence>
<evidence type="ECO:0000313" key="4">
    <source>
        <dbReference type="Proteomes" id="UP000188912"/>
    </source>
</evidence>
<name>A0A1U9JWU5_9HYPH</name>
<reference evidence="3 4" key="1">
    <citation type="journal article" date="2010" name="Science">
        <title>Genomic comparison of the ants Camponotus floridanus and Harpegnathos saltator.</title>
        <authorList>
            <person name="Bonasio R."/>
            <person name="Zhang G."/>
            <person name="Ye C."/>
            <person name="Mutti N.S."/>
            <person name="Fang X."/>
            <person name="Qin N."/>
            <person name="Donahue G."/>
            <person name="Yang P."/>
            <person name="Li Q."/>
            <person name="Li C."/>
            <person name="Zhang P."/>
            <person name="Huang Z."/>
            <person name="Berger S.L."/>
            <person name="Reinberg D."/>
            <person name="Wang J."/>
            <person name="Liebig J."/>
        </authorList>
    </citation>
    <scope>NUCLEOTIDE SEQUENCE [LARGE SCALE GENOMIC DNA]</scope>
    <source>
        <strain evidence="3 4">Hsal</strain>
    </source>
</reference>
<dbReference type="EMBL" id="CP017315">
    <property type="protein sequence ID" value="AQS42334.1"/>
    <property type="molecule type" value="Genomic_DNA"/>
</dbReference>
<sequence>MAGVVHGAAGLRGVTLGDTLLASLRRLRGGPLFRWRFTGFRPSQILVIPPDLHLADPALAHEFYHGRFPLAGRVVRVGPHSPFMVEPPSGGWETALHDFGWLRHLAAVGTELADAHARALVSDWIAVCGKRINGAPWRGDVTARRVIAWLSHADMMLHRAPAAFEKRFLKMLGMQVRYLRTVIAGMAKNEGRLQAAIALALAALALPVPAGISRRARSVLEREIRRQILPDGGLQSRNPAMMLAILADLIALQQCYGESNQTPSPLLMAAIDRMLPALRFFRHGDGALANFNGVGPMLSERLEMVLAQDDTDAVPFTHAPYSGYQRLVSGQTTVIADIGAPPPRACSCQANAGCLSFEMSSGAHRFIINCGIDPFGQQDFRFLGRLTAAHSTMTLNNTSSCHFRHGGRLDGAVLDGPRTVRFEEVEEKNSRGFIASHDGYRRNFGLLHQRSMLLDSSGDILQGRDCFLAADGVSAPANPRDEAAIRFHLHPDVRVRYREHQTAPVLELTQDGGDTWLFSADSDIFLEDSICFSSLEGPVRTRQIVLALRPAGQPRVNWIFHRAGS</sequence>
<dbReference type="GO" id="GO:0030313">
    <property type="term" value="C:cell envelope"/>
    <property type="evidence" value="ECO:0007669"/>
    <property type="project" value="UniProtKB-SubCell"/>
</dbReference>
<dbReference type="Proteomes" id="UP000188912">
    <property type="component" value="Chromosome"/>
</dbReference>
<dbReference type="Gene3D" id="2.70.98.70">
    <property type="match status" value="1"/>
</dbReference>
<protein>
    <submittedName>
        <fullName evidence="3">Heparinase II/III family protein</fullName>
    </submittedName>
</protein>
<dbReference type="AlphaFoldDB" id="A0A1U9JWU5"/>
<keyword evidence="4" id="KW-1185">Reference proteome</keyword>
<dbReference type="InterPro" id="IPR008929">
    <property type="entry name" value="Chondroitin_lyas"/>
</dbReference>
<comment type="subcellular location">
    <subcellularLocation>
        <location evidence="1">Cell envelope</location>
    </subcellularLocation>
</comment>